<dbReference type="Pfam" id="PF02683">
    <property type="entry name" value="DsbD_TM"/>
    <property type="match status" value="1"/>
</dbReference>
<reference evidence="8 9" key="1">
    <citation type="submission" date="2021-03" db="EMBL/GenBank/DDBJ databases">
        <title>Genomic Encyclopedia of Type Strains, Phase IV (KMG-IV): sequencing the most valuable type-strain genomes for metagenomic binning, comparative biology and taxonomic classification.</title>
        <authorList>
            <person name="Goeker M."/>
        </authorList>
    </citation>
    <scope>NUCLEOTIDE SEQUENCE [LARGE SCALE GENOMIC DNA]</scope>
    <source>
        <strain evidence="8 9">DSM 24004</strain>
    </source>
</reference>
<dbReference type="Proteomes" id="UP001519342">
    <property type="component" value="Unassembled WGS sequence"/>
</dbReference>
<evidence type="ECO:0000313" key="8">
    <source>
        <dbReference type="EMBL" id="MBP1926323.1"/>
    </source>
</evidence>
<evidence type="ECO:0000259" key="7">
    <source>
        <dbReference type="Pfam" id="PF02683"/>
    </source>
</evidence>
<comment type="subcellular location">
    <subcellularLocation>
        <location evidence="1">Membrane</location>
        <topology evidence="1">Multi-pass membrane protein</topology>
    </subcellularLocation>
</comment>
<evidence type="ECO:0000256" key="2">
    <source>
        <dbReference type="ARBA" id="ARBA00006143"/>
    </source>
</evidence>
<dbReference type="InterPro" id="IPR051790">
    <property type="entry name" value="Cytochrome_c-biogenesis_DsbD"/>
</dbReference>
<dbReference type="RefSeq" id="WP_209512058.1">
    <property type="nucleotide sequence ID" value="NZ_JAGGKS010000006.1"/>
</dbReference>
<comment type="caution">
    <text evidence="8">The sequence shown here is derived from an EMBL/GenBank/DDBJ whole genome shotgun (WGS) entry which is preliminary data.</text>
</comment>
<comment type="similarity">
    <text evidence="2">Belongs to the DsbD family.</text>
</comment>
<evidence type="ECO:0000256" key="3">
    <source>
        <dbReference type="ARBA" id="ARBA00022692"/>
    </source>
</evidence>
<dbReference type="EMBL" id="JAGGKS010000006">
    <property type="protein sequence ID" value="MBP1926323.1"/>
    <property type="molecule type" value="Genomic_DNA"/>
</dbReference>
<feature type="transmembrane region" description="Helical" evidence="6">
    <location>
        <begin position="216"/>
        <end position="233"/>
    </location>
</feature>
<keyword evidence="3 6" id="KW-0812">Transmembrane</keyword>
<organism evidence="8 9">
    <name type="scientific">Sedimentibacter acidaminivorans</name>
    <dbReference type="NCBI Taxonomy" id="913099"/>
    <lineage>
        <taxon>Bacteria</taxon>
        <taxon>Bacillati</taxon>
        <taxon>Bacillota</taxon>
        <taxon>Tissierellia</taxon>
        <taxon>Sedimentibacter</taxon>
    </lineage>
</organism>
<gene>
    <name evidence="8" type="ORF">J2Z76_002188</name>
</gene>
<evidence type="ECO:0000256" key="5">
    <source>
        <dbReference type="ARBA" id="ARBA00023136"/>
    </source>
</evidence>
<feature type="transmembrane region" description="Helical" evidence="6">
    <location>
        <begin position="12"/>
        <end position="39"/>
    </location>
</feature>
<accession>A0ABS4GF56</accession>
<feature type="transmembrane region" description="Helical" evidence="6">
    <location>
        <begin position="176"/>
        <end position="195"/>
    </location>
</feature>
<keyword evidence="9" id="KW-1185">Reference proteome</keyword>
<evidence type="ECO:0000256" key="6">
    <source>
        <dbReference type="SAM" id="Phobius"/>
    </source>
</evidence>
<keyword evidence="5 6" id="KW-0472">Membrane</keyword>
<feature type="transmembrane region" description="Helical" evidence="6">
    <location>
        <begin position="60"/>
        <end position="89"/>
    </location>
</feature>
<name>A0ABS4GF56_9FIRM</name>
<keyword evidence="4 6" id="KW-1133">Transmembrane helix</keyword>
<evidence type="ECO:0000256" key="1">
    <source>
        <dbReference type="ARBA" id="ARBA00004141"/>
    </source>
</evidence>
<dbReference type="PANTHER" id="PTHR31272">
    <property type="entry name" value="CYTOCHROME C-TYPE BIOGENESIS PROTEIN HI_1454-RELATED"/>
    <property type="match status" value="1"/>
</dbReference>
<protein>
    <submittedName>
        <fullName evidence="8">Cytochrome c-type biogenesis protein</fullName>
    </submittedName>
</protein>
<feature type="transmembrane region" description="Helical" evidence="6">
    <location>
        <begin position="95"/>
        <end position="117"/>
    </location>
</feature>
<proteinExistence type="inferred from homology"/>
<dbReference type="PANTHER" id="PTHR31272:SF4">
    <property type="entry name" value="CYTOCHROME C-TYPE BIOGENESIS PROTEIN HI_1454-RELATED"/>
    <property type="match status" value="1"/>
</dbReference>
<feature type="domain" description="Cytochrome C biogenesis protein transmembrane" evidence="7">
    <location>
        <begin position="14"/>
        <end position="201"/>
    </location>
</feature>
<feature type="transmembrane region" description="Helical" evidence="6">
    <location>
        <begin position="137"/>
        <end position="164"/>
    </location>
</feature>
<evidence type="ECO:0000256" key="4">
    <source>
        <dbReference type="ARBA" id="ARBA00022989"/>
    </source>
</evidence>
<dbReference type="InterPro" id="IPR003834">
    <property type="entry name" value="Cyt_c_assmbl_TM_dom"/>
</dbReference>
<sequence length="242" mass="26548">MFSGLSIVNNVSFVLVFFEGVLSFFSPCVIPLIPVYISYLAGNGKIINEDGTIFYKRKKVLTNTLFFIAGISSTFFILGLSFSALGTFFINNKTLFSQIGGIIIIVLGLSQVGLLKLNFLKNEKKFNLELTDKMNPIIAFIMGFTFSFAWTPCVGPALSSVLILASGASHPLKGNLLVLVYAIGFVLPFLALGLFTTQTLNFFKENRNLMKYTVKIGGAILIIIGILTFTGQFNDLTKLLSF</sequence>
<evidence type="ECO:0000313" key="9">
    <source>
        <dbReference type="Proteomes" id="UP001519342"/>
    </source>
</evidence>